<keyword evidence="1" id="KW-0175">Coiled coil</keyword>
<accession>A0ABV2AKB3</accession>
<comment type="caution">
    <text evidence="4">The sequence shown here is derived from an EMBL/GenBank/DDBJ whole genome shotgun (WGS) entry which is preliminary data.</text>
</comment>
<dbReference type="EMBL" id="JBDODL010000520">
    <property type="protein sequence ID" value="MES1920121.1"/>
    <property type="molecule type" value="Genomic_DNA"/>
</dbReference>
<keyword evidence="3" id="KW-0472">Membrane</keyword>
<organism evidence="4 5">
    <name type="scientific">Bonamia ostreae</name>
    <dbReference type="NCBI Taxonomy" id="126728"/>
    <lineage>
        <taxon>Eukaryota</taxon>
        <taxon>Sar</taxon>
        <taxon>Rhizaria</taxon>
        <taxon>Endomyxa</taxon>
        <taxon>Ascetosporea</taxon>
        <taxon>Haplosporida</taxon>
        <taxon>Bonamia</taxon>
    </lineage>
</organism>
<feature type="compositionally biased region" description="Basic residues" evidence="2">
    <location>
        <begin position="1"/>
        <end position="11"/>
    </location>
</feature>
<feature type="coiled-coil region" evidence="1">
    <location>
        <begin position="170"/>
        <end position="230"/>
    </location>
</feature>
<gene>
    <name evidence="4" type="ORF">MHBO_001837</name>
</gene>
<evidence type="ECO:0000256" key="2">
    <source>
        <dbReference type="SAM" id="MobiDB-lite"/>
    </source>
</evidence>
<feature type="transmembrane region" description="Helical" evidence="3">
    <location>
        <begin position="56"/>
        <end position="78"/>
    </location>
</feature>
<feature type="region of interest" description="Disordered" evidence="2">
    <location>
        <begin position="1"/>
        <end position="27"/>
    </location>
</feature>
<evidence type="ECO:0000313" key="5">
    <source>
        <dbReference type="Proteomes" id="UP001439008"/>
    </source>
</evidence>
<keyword evidence="5" id="KW-1185">Reference proteome</keyword>
<protein>
    <submittedName>
        <fullName evidence="4">Uncharacterized protein</fullName>
    </submittedName>
</protein>
<sequence length="251" mass="29056">MAISKKKQRHSSKSDFSEQTDSETSDNLNFKEEPLFNQLKRKSIGKSKIDHSKTKGILSLIALVVIIVLVSSITSIMISRYSSSFSFVEDVSEVVNDLKGDLKKEREIFMKKGINFDERIQKSLGTFLNRFQENFAEKTFVVDNLDLVKNTFTKNKNEQDKINKKNHLLNKEMVEKMEKQKTEIDLFKENFKKVEKELRNVGTKVESQNLVNLEKRIAAIESKLSKMGKSEFGDDVQFVTRRDFDKVLKTI</sequence>
<feature type="non-terminal residue" evidence="4">
    <location>
        <position position="251"/>
    </location>
</feature>
<evidence type="ECO:0000313" key="4">
    <source>
        <dbReference type="EMBL" id="MES1920121.1"/>
    </source>
</evidence>
<proteinExistence type="predicted"/>
<evidence type="ECO:0000256" key="3">
    <source>
        <dbReference type="SAM" id="Phobius"/>
    </source>
</evidence>
<evidence type="ECO:0000256" key="1">
    <source>
        <dbReference type="SAM" id="Coils"/>
    </source>
</evidence>
<name>A0ABV2AKB3_9EUKA</name>
<keyword evidence="3" id="KW-1133">Transmembrane helix</keyword>
<reference evidence="4 5" key="1">
    <citation type="journal article" date="2024" name="BMC Biol.">
        <title>Comparative genomics of Ascetosporea gives new insight into the evolutionary basis for animal parasitism in Rhizaria.</title>
        <authorList>
            <person name="Hiltunen Thoren M."/>
            <person name="Onut-Brannstrom I."/>
            <person name="Alfjorden A."/>
            <person name="Peckova H."/>
            <person name="Swords F."/>
            <person name="Hooper C."/>
            <person name="Holzer A.S."/>
            <person name="Bass D."/>
            <person name="Burki F."/>
        </authorList>
    </citation>
    <scope>NUCLEOTIDE SEQUENCE [LARGE SCALE GENOMIC DNA]</scope>
    <source>
        <strain evidence="4">20-A016</strain>
    </source>
</reference>
<keyword evidence="3" id="KW-0812">Transmembrane</keyword>
<dbReference type="Proteomes" id="UP001439008">
    <property type="component" value="Unassembled WGS sequence"/>
</dbReference>